<comment type="similarity">
    <text evidence="1">Belongs to the sigma-70 factor family. ECF subfamily.</text>
</comment>
<dbReference type="Pfam" id="PF08281">
    <property type="entry name" value="Sigma70_r4_2"/>
    <property type="match status" value="1"/>
</dbReference>
<protein>
    <submittedName>
        <fullName evidence="7">RNA polymerase sigma-70 factor (ECF subfamily)</fullName>
    </submittedName>
</protein>
<gene>
    <name evidence="7" type="ORF">ATI14_3852</name>
</gene>
<dbReference type="Gene3D" id="1.10.10.10">
    <property type="entry name" value="Winged helix-like DNA-binding domain superfamily/Winged helix DNA-binding domain"/>
    <property type="match status" value="1"/>
</dbReference>
<evidence type="ECO:0000313" key="7">
    <source>
        <dbReference type="EMBL" id="PKA76845.1"/>
    </source>
</evidence>
<organism evidence="7 8">
    <name type="scientific">Pseudomonas tolaasii NCPPB 2192</name>
    <dbReference type="NCBI Taxonomy" id="564423"/>
    <lineage>
        <taxon>Bacteria</taxon>
        <taxon>Pseudomonadati</taxon>
        <taxon>Pseudomonadota</taxon>
        <taxon>Gammaproteobacteria</taxon>
        <taxon>Pseudomonadales</taxon>
        <taxon>Pseudomonadaceae</taxon>
        <taxon>Pseudomonas</taxon>
    </lineage>
</organism>
<dbReference type="InterPro" id="IPR013249">
    <property type="entry name" value="RNA_pol_sigma70_r4_t2"/>
</dbReference>
<dbReference type="InterPro" id="IPR039425">
    <property type="entry name" value="RNA_pol_sigma-70-like"/>
</dbReference>
<evidence type="ECO:0000256" key="2">
    <source>
        <dbReference type="ARBA" id="ARBA00023015"/>
    </source>
</evidence>
<dbReference type="PANTHER" id="PTHR43133">
    <property type="entry name" value="RNA POLYMERASE ECF-TYPE SIGMA FACTO"/>
    <property type="match status" value="1"/>
</dbReference>
<dbReference type="SUPFAM" id="SSF88946">
    <property type="entry name" value="Sigma2 domain of RNA polymerase sigma factors"/>
    <property type="match status" value="1"/>
</dbReference>
<evidence type="ECO:0000256" key="4">
    <source>
        <dbReference type="ARBA" id="ARBA00023163"/>
    </source>
</evidence>
<dbReference type="NCBIfam" id="TIGR02937">
    <property type="entry name" value="sigma70-ECF"/>
    <property type="match status" value="1"/>
</dbReference>
<dbReference type="InterPro" id="IPR036388">
    <property type="entry name" value="WH-like_DNA-bd_sf"/>
</dbReference>
<keyword evidence="8" id="KW-1185">Reference proteome</keyword>
<dbReference type="InterPro" id="IPR014284">
    <property type="entry name" value="RNA_pol_sigma-70_dom"/>
</dbReference>
<keyword evidence="3" id="KW-0731">Sigma factor</keyword>
<evidence type="ECO:0000259" key="5">
    <source>
        <dbReference type="Pfam" id="PF04542"/>
    </source>
</evidence>
<dbReference type="GeneID" id="55846991"/>
<dbReference type="Proteomes" id="UP000232891">
    <property type="component" value="Unassembled WGS sequence"/>
</dbReference>
<evidence type="ECO:0000259" key="6">
    <source>
        <dbReference type="Pfam" id="PF08281"/>
    </source>
</evidence>
<proteinExistence type="inferred from homology"/>
<evidence type="ECO:0000313" key="8">
    <source>
        <dbReference type="Proteomes" id="UP000232891"/>
    </source>
</evidence>
<dbReference type="InterPro" id="IPR007627">
    <property type="entry name" value="RNA_pol_sigma70_r2"/>
</dbReference>
<comment type="caution">
    <text evidence="7">The sequence shown here is derived from an EMBL/GenBank/DDBJ whole genome shotgun (WGS) entry which is preliminary data.</text>
</comment>
<dbReference type="InterPro" id="IPR013325">
    <property type="entry name" value="RNA_pol_sigma_r2"/>
</dbReference>
<keyword evidence="2" id="KW-0805">Transcription regulation</keyword>
<dbReference type="PANTHER" id="PTHR43133:SF53">
    <property type="entry name" value="ECF RNA POLYMERASE SIGMA-E FACTOR"/>
    <property type="match status" value="1"/>
</dbReference>
<evidence type="ECO:0000256" key="1">
    <source>
        <dbReference type="ARBA" id="ARBA00010641"/>
    </source>
</evidence>
<reference evidence="7 8" key="1">
    <citation type="submission" date="2017-11" db="EMBL/GenBank/DDBJ databases">
        <title>Genome sequencing of a diverse group of Pseudomonas species.</title>
        <authorList>
            <person name="Loper J."/>
        </authorList>
    </citation>
    <scope>NUCLEOTIDE SEQUENCE [LARGE SCALE GENOMIC DNA]</scope>
    <source>
        <strain evidence="7 8">NCPPB 2192</strain>
    </source>
</reference>
<dbReference type="Gene3D" id="1.10.1740.10">
    <property type="match status" value="1"/>
</dbReference>
<accession>A0ABX4QJ70</accession>
<keyword evidence="4" id="KW-0804">Transcription</keyword>
<dbReference type="Pfam" id="PF04542">
    <property type="entry name" value="Sigma70_r2"/>
    <property type="match status" value="1"/>
</dbReference>
<evidence type="ECO:0000256" key="3">
    <source>
        <dbReference type="ARBA" id="ARBA00023082"/>
    </source>
</evidence>
<name>A0ABX4QJ70_PSETO</name>
<feature type="domain" description="RNA polymerase sigma factor 70 region 4 type 2" evidence="6">
    <location>
        <begin position="139"/>
        <end position="190"/>
    </location>
</feature>
<sequence>MLARQQGEGRGLISAEAQLLGRLMQGEQAAYREMVHAYQGAMRAVALAIAGHRHVDDVVQDAWLAVVRGLAGFQGRSSLKTWVLTITANKAKGRYGRNCRDVMFEGEWLGDCSAVVAGQWLSGWHEDTPEALLSENELREWIERTLDELSVAQSGALVLRERVGLELEDIAELLGVSLCNARVLLHRARIRVFAAIDRYHACSGY</sequence>
<feature type="domain" description="RNA polymerase sigma-70 region 2" evidence="5">
    <location>
        <begin position="34"/>
        <end position="95"/>
    </location>
</feature>
<dbReference type="RefSeq" id="WP_418330835.1">
    <property type="nucleotide sequence ID" value="NZ_PHHD01000001.1"/>
</dbReference>
<dbReference type="EMBL" id="PHHD01000001">
    <property type="protein sequence ID" value="PKA76845.1"/>
    <property type="molecule type" value="Genomic_DNA"/>
</dbReference>
<dbReference type="InterPro" id="IPR013324">
    <property type="entry name" value="RNA_pol_sigma_r3/r4-like"/>
</dbReference>
<dbReference type="SUPFAM" id="SSF88659">
    <property type="entry name" value="Sigma3 and sigma4 domains of RNA polymerase sigma factors"/>
    <property type="match status" value="1"/>
</dbReference>